<dbReference type="AlphaFoldDB" id="A0A2D3VNA9"/>
<dbReference type="GeneID" id="35603998"/>
<sequence length="534" mass="59674">MDRALLPSLSRVNGHALHSGCFQTHLIDATKLNTYLNQVEEEQAKSDQLFDGFQSSLVDSETRAQMYEEGEFLKPMLVARIAAAEAGKLTCFEGDAERKTKLVRIRRLLRTAVTGVFEAFDEVLNARSPTATVSDLDIAVAKAKACWKRLSEYERAYLDLLKTPGSVPGTTAYSDALEVRKKMAKSLEATRRTYRVLENELLAGIAAKTLGDRAFLVQPMSEENMAKLANALNALPTAVQEEGTPQSLTRRSHRDSDGRPSGEVEEELPPVDDRSRAFARWYRGYVELKRAAKEPLTQVRAEHRKHLLDCKLVYPNADIDARSQRFRTTDGRSFKSVELERINSFNTIIAEGMAEIEAFTQNSGTIRWDSFAGYTGFSGETFWSDNADGNASSEAYLDRVERLRSIKPYTIRKWCRDVVKHNGQEDMNDMNVSAPSSIQEMRAAGMSGFADYGDEPVTDWKLILKGGYEAITDLQRWQSSIDRTLLLRAINDEFDGAEEMELQGRAGSGEANLIMAATLRATYSADAQSWIVAP</sequence>
<organism evidence="2 3">
    <name type="scientific">Ramularia collo-cygni</name>
    <dbReference type="NCBI Taxonomy" id="112498"/>
    <lineage>
        <taxon>Eukaryota</taxon>
        <taxon>Fungi</taxon>
        <taxon>Dikarya</taxon>
        <taxon>Ascomycota</taxon>
        <taxon>Pezizomycotina</taxon>
        <taxon>Dothideomycetes</taxon>
        <taxon>Dothideomycetidae</taxon>
        <taxon>Mycosphaerellales</taxon>
        <taxon>Mycosphaerellaceae</taxon>
        <taxon>Ramularia</taxon>
    </lineage>
</organism>
<evidence type="ECO:0000256" key="1">
    <source>
        <dbReference type="SAM" id="MobiDB-lite"/>
    </source>
</evidence>
<feature type="region of interest" description="Disordered" evidence="1">
    <location>
        <begin position="240"/>
        <end position="271"/>
    </location>
</feature>
<gene>
    <name evidence="2" type="ORF">RCC_08919</name>
</gene>
<evidence type="ECO:0000313" key="3">
    <source>
        <dbReference type="Proteomes" id="UP000225277"/>
    </source>
</evidence>
<evidence type="ECO:0000313" key="2">
    <source>
        <dbReference type="EMBL" id="CZT23208.1"/>
    </source>
</evidence>
<proteinExistence type="predicted"/>
<dbReference type="RefSeq" id="XP_023629932.1">
    <property type="nucleotide sequence ID" value="XM_023774164.1"/>
</dbReference>
<dbReference type="Proteomes" id="UP000225277">
    <property type="component" value="Unassembled WGS sequence"/>
</dbReference>
<name>A0A2D3VNA9_9PEZI</name>
<dbReference type="EMBL" id="FJUY01000016">
    <property type="protein sequence ID" value="CZT23208.1"/>
    <property type="molecule type" value="Genomic_DNA"/>
</dbReference>
<reference evidence="2 3" key="1">
    <citation type="submission" date="2016-03" db="EMBL/GenBank/DDBJ databases">
        <authorList>
            <person name="Ploux O."/>
        </authorList>
    </citation>
    <scope>NUCLEOTIDE SEQUENCE [LARGE SCALE GENOMIC DNA]</scope>
    <source>
        <strain evidence="2 3">URUG2</strain>
    </source>
</reference>
<protein>
    <submittedName>
        <fullName evidence="2">Uncharacterized protein</fullName>
    </submittedName>
</protein>
<accession>A0A2D3VNA9</accession>
<keyword evidence="3" id="KW-1185">Reference proteome</keyword>